<gene>
    <name evidence="3" type="ORF">EV686_10224</name>
</gene>
<dbReference type="AlphaFoldDB" id="A0A4R3V892"/>
<feature type="domain" description="EamA" evidence="2">
    <location>
        <begin position="7"/>
        <end position="136"/>
    </location>
</feature>
<feature type="transmembrane region" description="Helical" evidence="1">
    <location>
        <begin position="207"/>
        <end position="225"/>
    </location>
</feature>
<dbReference type="InterPro" id="IPR037185">
    <property type="entry name" value="EmrE-like"/>
</dbReference>
<reference evidence="3 4" key="1">
    <citation type="submission" date="2019-03" db="EMBL/GenBank/DDBJ databases">
        <title>Genomic Encyclopedia of Type Strains, Phase IV (KMG-IV): sequencing the most valuable type-strain genomes for metagenomic binning, comparative biology and taxonomic classification.</title>
        <authorList>
            <person name="Goeker M."/>
        </authorList>
    </citation>
    <scope>NUCLEOTIDE SEQUENCE [LARGE SCALE GENOMIC DNA]</scope>
    <source>
        <strain evidence="3 4">DSM 100048</strain>
    </source>
</reference>
<feature type="domain" description="EamA" evidence="2">
    <location>
        <begin position="149"/>
        <end position="277"/>
    </location>
</feature>
<feature type="transmembrane region" description="Helical" evidence="1">
    <location>
        <begin position="237"/>
        <end position="256"/>
    </location>
</feature>
<organism evidence="3 4">
    <name type="scientific">Paracandidimonas soli</name>
    <dbReference type="NCBI Taxonomy" id="1917182"/>
    <lineage>
        <taxon>Bacteria</taxon>
        <taxon>Pseudomonadati</taxon>
        <taxon>Pseudomonadota</taxon>
        <taxon>Betaproteobacteria</taxon>
        <taxon>Burkholderiales</taxon>
        <taxon>Alcaligenaceae</taxon>
        <taxon>Paracandidimonas</taxon>
    </lineage>
</organism>
<keyword evidence="1" id="KW-1133">Transmembrane helix</keyword>
<dbReference type="RefSeq" id="WP_132473745.1">
    <property type="nucleotide sequence ID" value="NZ_JBHRVM010000001.1"/>
</dbReference>
<name>A0A4R3V892_9BURK</name>
<dbReference type="PANTHER" id="PTHR22911:SF137">
    <property type="entry name" value="SOLUTE CARRIER FAMILY 35 MEMBER G2-RELATED"/>
    <property type="match status" value="1"/>
</dbReference>
<sequence length="286" mass="30715">MTRKQALLSIHLSAILFGLTGIFGELIHASASMITAGRAGFACLALYAFMRWQNQPLMRGVDGRTFLLLASAALMLAVHWVTFFIAVKVGGVAIATLGFASFPAFITLFERFVLKDAVGTEEWLILLLVTVGLLLVTPSFDFQDEATVGLGWAVLSGLTFALFTLLNRVTSSRLAAEQAACWQNLLVLLLTLPFVTDDPAGLGAMDWMWIAMLGVFCTGLSHYLMVGSLSVLNARSAGIIIALEPVYAIAFAALLFAQYPSVRMLLGGAIMVGAIIWSGLRKHAPA</sequence>
<dbReference type="Proteomes" id="UP000294692">
    <property type="component" value="Unassembled WGS sequence"/>
</dbReference>
<feature type="transmembrane region" description="Helical" evidence="1">
    <location>
        <begin position="262"/>
        <end position="280"/>
    </location>
</feature>
<feature type="transmembrane region" description="Helical" evidence="1">
    <location>
        <begin position="179"/>
        <end position="195"/>
    </location>
</feature>
<dbReference type="SUPFAM" id="SSF103481">
    <property type="entry name" value="Multidrug resistance efflux transporter EmrE"/>
    <property type="match status" value="2"/>
</dbReference>
<dbReference type="Pfam" id="PF00892">
    <property type="entry name" value="EamA"/>
    <property type="match status" value="2"/>
</dbReference>
<dbReference type="InterPro" id="IPR000620">
    <property type="entry name" value="EamA_dom"/>
</dbReference>
<feature type="transmembrane region" description="Helical" evidence="1">
    <location>
        <begin position="34"/>
        <end position="53"/>
    </location>
</feature>
<feature type="transmembrane region" description="Helical" evidence="1">
    <location>
        <begin position="123"/>
        <end position="140"/>
    </location>
</feature>
<evidence type="ECO:0000313" key="4">
    <source>
        <dbReference type="Proteomes" id="UP000294692"/>
    </source>
</evidence>
<keyword evidence="4" id="KW-1185">Reference proteome</keyword>
<feature type="transmembrane region" description="Helical" evidence="1">
    <location>
        <begin position="65"/>
        <end position="86"/>
    </location>
</feature>
<proteinExistence type="predicted"/>
<dbReference type="GO" id="GO:0016020">
    <property type="term" value="C:membrane"/>
    <property type="evidence" value="ECO:0007669"/>
    <property type="project" value="InterPro"/>
</dbReference>
<evidence type="ECO:0000313" key="3">
    <source>
        <dbReference type="EMBL" id="TCV01316.1"/>
    </source>
</evidence>
<comment type="caution">
    <text evidence="3">The sequence shown here is derived from an EMBL/GenBank/DDBJ whole genome shotgun (WGS) entry which is preliminary data.</text>
</comment>
<dbReference type="OrthoDB" id="9150437at2"/>
<feature type="transmembrane region" description="Helical" evidence="1">
    <location>
        <begin position="146"/>
        <end position="167"/>
    </location>
</feature>
<accession>A0A4R3V892</accession>
<evidence type="ECO:0000256" key="1">
    <source>
        <dbReference type="SAM" id="Phobius"/>
    </source>
</evidence>
<dbReference type="PANTHER" id="PTHR22911">
    <property type="entry name" value="ACYL-MALONYL CONDENSING ENZYME-RELATED"/>
    <property type="match status" value="1"/>
</dbReference>
<dbReference type="EMBL" id="SMBX01000002">
    <property type="protein sequence ID" value="TCV01316.1"/>
    <property type="molecule type" value="Genomic_DNA"/>
</dbReference>
<keyword evidence="1" id="KW-0472">Membrane</keyword>
<evidence type="ECO:0000259" key="2">
    <source>
        <dbReference type="Pfam" id="PF00892"/>
    </source>
</evidence>
<protein>
    <submittedName>
        <fullName evidence="3">EamA domain-containing membrane protein RarD</fullName>
    </submittedName>
</protein>
<feature type="transmembrane region" description="Helical" evidence="1">
    <location>
        <begin position="92"/>
        <end position="114"/>
    </location>
</feature>
<keyword evidence="1" id="KW-0812">Transmembrane</keyword>